<evidence type="ECO:0000313" key="1">
    <source>
        <dbReference type="EMBL" id="KAF3455210.1"/>
    </source>
</evidence>
<gene>
    <name evidence="1" type="ORF">FNV43_RR05658</name>
</gene>
<name>A0A8K0MRU0_9ROSA</name>
<comment type="caution">
    <text evidence="1">The sequence shown here is derived from an EMBL/GenBank/DDBJ whole genome shotgun (WGS) entry which is preliminary data.</text>
</comment>
<reference evidence="1" key="1">
    <citation type="submission" date="2020-03" db="EMBL/GenBank/DDBJ databases">
        <title>A high-quality chromosome-level genome assembly of a woody plant with both climbing and erect habits, Rhamnella rubrinervis.</title>
        <authorList>
            <person name="Lu Z."/>
            <person name="Yang Y."/>
            <person name="Zhu X."/>
            <person name="Sun Y."/>
        </authorList>
    </citation>
    <scope>NUCLEOTIDE SEQUENCE</scope>
    <source>
        <strain evidence="1">BYM</strain>
        <tissue evidence="1">Leaf</tissue>
    </source>
</reference>
<protein>
    <submittedName>
        <fullName evidence="1">Uncharacterized protein</fullName>
    </submittedName>
</protein>
<proteinExistence type="predicted"/>
<keyword evidence="2" id="KW-1185">Reference proteome</keyword>
<accession>A0A8K0MRU0</accession>
<sequence>MPFVWSGRRKCYSFVHELQDDQKHGLHELMGYRMEVWYIANITNLIDFYVNSQQEILIDGLDKQTVTTDFVCLFYCVWSFRNEVVHSGKRGLEFFAQVKDNFNTDFEGRSRKFIYLASKLGDVAYTKVAKLKAFTWAFELAKEKFFDDVYPVLSDCIADGIRQDQLANGLYL</sequence>
<evidence type="ECO:0000313" key="2">
    <source>
        <dbReference type="Proteomes" id="UP000796880"/>
    </source>
</evidence>
<organism evidence="1 2">
    <name type="scientific">Rhamnella rubrinervis</name>
    <dbReference type="NCBI Taxonomy" id="2594499"/>
    <lineage>
        <taxon>Eukaryota</taxon>
        <taxon>Viridiplantae</taxon>
        <taxon>Streptophyta</taxon>
        <taxon>Embryophyta</taxon>
        <taxon>Tracheophyta</taxon>
        <taxon>Spermatophyta</taxon>
        <taxon>Magnoliopsida</taxon>
        <taxon>eudicotyledons</taxon>
        <taxon>Gunneridae</taxon>
        <taxon>Pentapetalae</taxon>
        <taxon>rosids</taxon>
        <taxon>fabids</taxon>
        <taxon>Rosales</taxon>
        <taxon>Rhamnaceae</taxon>
        <taxon>rhamnoid group</taxon>
        <taxon>Rhamneae</taxon>
        <taxon>Rhamnella</taxon>
    </lineage>
</organism>
<dbReference type="Proteomes" id="UP000796880">
    <property type="component" value="Unassembled WGS sequence"/>
</dbReference>
<dbReference type="EMBL" id="VOIH02000002">
    <property type="protein sequence ID" value="KAF3455210.1"/>
    <property type="molecule type" value="Genomic_DNA"/>
</dbReference>
<dbReference type="AlphaFoldDB" id="A0A8K0MRU0"/>